<organism evidence="4 5">
    <name type="scientific">Necator americanus</name>
    <name type="common">Human hookworm</name>
    <dbReference type="NCBI Taxonomy" id="51031"/>
    <lineage>
        <taxon>Eukaryota</taxon>
        <taxon>Metazoa</taxon>
        <taxon>Ecdysozoa</taxon>
        <taxon>Nematoda</taxon>
        <taxon>Chromadorea</taxon>
        <taxon>Rhabditida</taxon>
        <taxon>Rhabditina</taxon>
        <taxon>Rhabditomorpha</taxon>
        <taxon>Strongyloidea</taxon>
        <taxon>Ancylostomatidae</taxon>
        <taxon>Bunostominae</taxon>
        <taxon>Necator</taxon>
    </lineage>
</organism>
<name>W2SS52_NECAM</name>
<dbReference type="InterPro" id="IPR050198">
    <property type="entry name" value="Non-receptor_tyrosine_kinases"/>
</dbReference>
<keyword evidence="5" id="KW-1185">Reference proteome</keyword>
<dbReference type="OrthoDB" id="5862519at2759"/>
<evidence type="ECO:0000313" key="4">
    <source>
        <dbReference type="EMBL" id="ETN72450.1"/>
    </source>
</evidence>
<gene>
    <name evidence="4" type="ORF">NECAME_18841</name>
</gene>
<feature type="domain" description="Protein kinase" evidence="3">
    <location>
        <begin position="1"/>
        <end position="98"/>
    </location>
</feature>
<keyword evidence="1" id="KW-0547">Nucleotide-binding</keyword>
<dbReference type="InterPro" id="IPR000719">
    <property type="entry name" value="Prot_kinase_dom"/>
</dbReference>
<protein>
    <recommendedName>
        <fullName evidence="3">Protein kinase domain-containing protein</fullName>
    </recommendedName>
</protein>
<keyword evidence="2" id="KW-0067">ATP-binding</keyword>
<dbReference type="SUPFAM" id="SSF56112">
    <property type="entry name" value="Protein kinase-like (PK-like)"/>
    <property type="match status" value="1"/>
</dbReference>
<accession>W2SS52</accession>
<dbReference type="GO" id="GO:0004672">
    <property type="term" value="F:protein kinase activity"/>
    <property type="evidence" value="ECO:0007669"/>
    <property type="project" value="InterPro"/>
</dbReference>
<dbReference type="Pfam" id="PF07714">
    <property type="entry name" value="PK_Tyr_Ser-Thr"/>
    <property type="match status" value="1"/>
</dbReference>
<dbReference type="AlphaFoldDB" id="W2SS52"/>
<dbReference type="InterPro" id="IPR011009">
    <property type="entry name" value="Kinase-like_dom_sf"/>
</dbReference>
<dbReference type="InterPro" id="IPR001245">
    <property type="entry name" value="Ser-Thr/Tyr_kinase_cat_dom"/>
</dbReference>
<dbReference type="EMBL" id="KI664311">
    <property type="protein sequence ID" value="ETN72450.1"/>
    <property type="molecule type" value="Genomic_DNA"/>
</dbReference>
<dbReference type="Proteomes" id="UP000053676">
    <property type="component" value="Unassembled WGS sequence"/>
</dbReference>
<dbReference type="GO" id="GO:0005524">
    <property type="term" value="F:ATP binding"/>
    <property type="evidence" value="ECO:0007669"/>
    <property type="project" value="UniProtKB-KW"/>
</dbReference>
<evidence type="ECO:0000259" key="3">
    <source>
        <dbReference type="PROSITE" id="PS50011"/>
    </source>
</evidence>
<evidence type="ECO:0000256" key="2">
    <source>
        <dbReference type="ARBA" id="ARBA00022840"/>
    </source>
</evidence>
<sequence length="98" mass="11314">MAPETLKRPQLWSIKSDVWSFGVLLYEVFNDGEKPWPNDEPKRIATHIRKLNPEERPSMDVVYKELKGLHKGEFKIHDASKLTLALKKLEKSKADTGL</sequence>
<evidence type="ECO:0000256" key="1">
    <source>
        <dbReference type="ARBA" id="ARBA00022741"/>
    </source>
</evidence>
<feature type="non-terminal residue" evidence="4">
    <location>
        <position position="98"/>
    </location>
</feature>
<dbReference type="Gene3D" id="1.10.510.10">
    <property type="entry name" value="Transferase(Phosphotransferase) domain 1"/>
    <property type="match status" value="1"/>
</dbReference>
<dbReference type="PANTHER" id="PTHR24418">
    <property type="entry name" value="TYROSINE-PROTEIN KINASE"/>
    <property type="match status" value="1"/>
</dbReference>
<proteinExistence type="predicted"/>
<evidence type="ECO:0000313" key="5">
    <source>
        <dbReference type="Proteomes" id="UP000053676"/>
    </source>
</evidence>
<dbReference type="KEGG" id="nai:NECAME_18841"/>
<dbReference type="STRING" id="51031.W2SS52"/>
<dbReference type="PROSITE" id="PS50011">
    <property type="entry name" value="PROTEIN_KINASE_DOM"/>
    <property type="match status" value="1"/>
</dbReference>
<reference evidence="5" key="1">
    <citation type="journal article" date="2014" name="Nat. Genet.">
        <title>Genome of the human hookworm Necator americanus.</title>
        <authorList>
            <person name="Tang Y.T."/>
            <person name="Gao X."/>
            <person name="Rosa B.A."/>
            <person name="Abubucker S."/>
            <person name="Hallsworth-Pepin K."/>
            <person name="Martin J."/>
            <person name="Tyagi R."/>
            <person name="Heizer E."/>
            <person name="Zhang X."/>
            <person name="Bhonagiri-Palsikar V."/>
            <person name="Minx P."/>
            <person name="Warren W.C."/>
            <person name="Wang Q."/>
            <person name="Zhan B."/>
            <person name="Hotez P.J."/>
            <person name="Sternberg P.W."/>
            <person name="Dougall A."/>
            <person name="Gaze S.T."/>
            <person name="Mulvenna J."/>
            <person name="Sotillo J."/>
            <person name="Ranganathan S."/>
            <person name="Rabelo E.M."/>
            <person name="Wilson R.K."/>
            <person name="Felgner P.L."/>
            <person name="Bethony J."/>
            <person name="Hawdon J.M."/>
            <person name="Gasser R.B."/>
            <person name="Loukas A."/>
            <person name="Mitreva M."/>
        </authorList>
    </citation>
    <scope>NUCLEOTIDE SEQUENCE [LARGE SCALE GENOMIC DNA]</scope>
</reference>